<proteinExistence type="predicted"/>
<name>A0A951UKH3_9NOST</name>
<dbReference type="AlphaFoldDB" id="A0A951UKH3"/>
<reference evidence="1" key="2">
    <citation type="journal article" date="2022" name="Microbiol. Resour. Announc.">
        <title>Metagenome Sequencing to Explore Phylogenomics of Terrestrial Cyanobacteria.</title>
        <authorList>
            <person name="Ward R.D."/>
            <person name="Stajich J.E."/>
            <person name="Johansen J.R."/>
            <person name="Huntemann M."/>
            <person name="Clum A."/>
            <person name="Foster B."/>
            <person name="Foster B."/>
            <person name="Roux S."/>
            <person name="Palaniappan K."/>
            <person name="Varghese N."/>
            <person name="Mukherjee S."/>
            <person name="Reddy T.B.K."/>
            <person name="Daum C."/>
            <person name="Copeland A."/>
            <person name="Chen I.A."/>
            <person name="Ivanova N.N."/>
            <person name="Kyrpides N.C."/>
            <person name="Shapiro N."/>
            <person name="Eloe-Fadrosh E.A."/>
            <person name="Pietrasiak N."/>
        </authorList>
    </citation>
    <scope>NUCLEOTIDE SEQUENCE</scope>
    <source>
        <strain evidence="1">JT2-VF2</strain>
    </source>
</reference>
<dbReference type="Proteomes" id="UP000715781">
    <property type="component" value="Unassembled WGS sequence"/>
</dbReference>
<evidence type="ECO:0000313" key="2">
    <source>
        <dbReference type="Proteomes" id="UP000715781"/>
    </source>
</evidence>
<protein>
    <submittedName>
        <fullName evidence="1">Uncharacterized protein</fullName>
    </submittedName>
</protein>
<evidence type="ECO:0000313" key="1">
    <source>
        <dbReference type="EMBL" id="MBW4566374.1"/>
    </source>
</evidence>
<comment type="caution">
    <text evidence="1">The sequence shown here is derived from an EMBL/GenBank/DDBJ whole genome shotgun (WGS) entry which is preliminary data.</text>
</comment>
<reference evidence="1" key="1">
    <citation type="submission" date="2021-05" db="EMBL/GenBank/DDBJ databases">
        <authorList>
            <person name="Pietrasiak N."/>
            <person name="Ward R."/>
            <person name="Stajich J.E."/>
            <person name="Kurbessoian T."/>
        </authorList>
    </citation>
    <scope>NUCLEOTIDE SEQUENCE</scope>
    <source>
        <strain evidence="1">JT2-VF2</strain>
    </source>
</reference>
<gene>
    <name evidence="1" type="ORF">KME32_36050</name>
</gene>
<dbReference type="EMBL" id="JAHHHN010000078">
    <property type="protein sequence ID" value="MBW4566374.1"/>
    <property type="molecule type" value="Genomic_DNA"/>
</dbReference>
<accession>A0A951UKH3</accession>
<organism evidence="1 2">
    <name type="scientific">Mojavia pulchra JT2-VF2</name>
    <dbReference type="NCBI Taxonomy" id="287848"/>
    <lineage>
        <taxon>Bacteria</taxon>
        <taxon>Bacillati</taxon>
        <taxon>Cyanobacteriota</taxon>
        <taxon>Cyanophyceae</taxon>
        <taxon>Nostocales</taxon>
        <taxon>Nostocaceae</taxon>
    </lineage>
</organism>
<sequence>MSATYQKLLQQWAALAPDECSTTDRDYRFKVKVLPEVEKCSFGNPWRSVTSENLTWRLHAAEDVILRQLNFVLLTVLYRCCDRQSNINFTFSAQGTIATICNGLKSQIYPHPALAALDAYVQLLAF</sequence>